<name>A0A9W4UX09_9PLEO</name>
<evidence type="ECO:0008006" key="3">
    <source>
        <dbReference type="Google" id="ProtNLM"/>
    </source>
</evidence>
<organism evidence="1 2">
    <name type="scientific">Periconia digitata</name>
    <dbReference type="NCBI Taxonomy" id="1303443"/>
    <lineage>
        <taxon>Eukaryota</taxon>
        <taxon>Fungi</taxon>
        <taxon>Dikarya</taxon>
        <taxon>Ascomycota</taxon>
        <taxon>Pezizomycotina</taxon>
        <taxon>Dothideomycetes</taxon>
        <taxon>Pleosporomycetidae</taxon>
        <taxon>Pleosporales</taxon>
        <taxon>Massarineae</taxon>
        <taxon>Periconiaceae</taxon>
        <taxon>Periconia</taxon>
    </lineage>
</organism>
<protein>
    <recommendedName>
        <fullName evidence="3">SnoaL-like domain-containing protein</fullName>
    </recommendedName>
</protein>
<comment type="caution">
    <text evidence="1">The sequence shown here is derived from an EMBL/GenBank/DDBJ whole genome shotgun (WGS) entry which is preliminary data.</text>
</comment>
<dbReference type="Proteomes" id="UP001152607">
    <property type="component" value="Unassembled WGS sequence"/>
</dbReference>
<evidence type="ECO:0000313" key="2">
    <source>
        <dbReference type="Proteomes" id="UP001152607"/>
    </source>
</evidence>
<dbReference type="OrthoDB" id="3775006at2759"/>
<dbReference type="AlphaFoldDB" id="A0A9W4UX09"/>
<proteinExistence type="predicted"/>
<sequence length="190" mass="21085">MANSKADFYQAKLDELYAIIQRLNPSSPDADLEEFASCFAATCNINLKSMNLHSLPSVNREETIEDIKDVLLNYHIEDRQVVHFSLAPDGHTAFCQTVQRLNVMGDIIEPFHETQVVTFDDEGLVKAMNTYCCWSPIVAKIQKKTGMGPYAEGWEDPLAGAKMARMEKRARENGVSSMGSKVDVGSGCCT</sequence>
<reference evidence="1" key="1">
    <citation type="submission" date="2023-01" db="EMBL/GenBank/DDBJ databases">
        <authorList>
            <person name="Van Ghelder C."/>
            <person name="Rancurel C."/>
        </authorList>
    </citation>
    <scope>NUCLEOTIDE SEQUENCE</scope>
    <source>
        <strain evidence="1">CNCM I-4278</strain>
    </source>
</reference>
<dbReference type="EMBL" id="CAOQHR010000012">
    <property type="protein sequence ID" value="CAI6341923.1"/>
    <property type="molecule type" value="Genomic_DNA"/>
</dbReference>
<keyword evidence="2" id="KW-1185">Reference proteome</keyword>
<evidence type="ECO:0000313" key="1">
    <source>
        <dbReference type="EMBL" id="CAI6341923.1"/>
    </source>
</evidence>
<gene>
    <name evidence="1" type="ORF">PDIGIT_LOCUS15123</name>
</gene>
<accession>A0A9W4UX09</accession>